<comment type="cofactor">
    <cofactor evidence="1">
        <name>pyridoxal 5'-phosphate</name>
        <dbReference type="ChEBI" id="CHEBI:597326"/>
    </cofactor>
</comment>
<feature type="region of interest" description="Disordered" evidence="7">
    <location>
        <begin position="1"/>
        <end position="53"/>
    </location>
</feature>
<evidence type="ECO:0000259" key="8">
    <source>
        <dbReference type="Pfam" id="PF00155"/>
    </source>
</evidence>
<reference evidence="9 10" key="1">
    <citation type="submission" date="2017-04" db="EMBL/GenBank/DDBJ databases">
        <title>The new phylogeny of genus Mycobacterium.</title>
        <authorList>
            <person name="Tortoli E."/>
            <person name="Trovato A."/>
            <person name="Cirillo D.M."/>
        </authorList>
    </citation>
    <scope>NUCLEOTIDE SEQUENCE [LARGE SCALE GENOMIC DNA]</scope>
    <source>
        <strain evidence="9 10">TBL 1200985</strain>
    </source>
</reference>
<evidence type="ECO:0000256" key="3">
    <source>
        <dbReference type="ARBA" id="ARBA00022679"/>
    </source>
</evidence>
<dbReference type="GO" id="GO:0016874">
    <property type="term" value="F:ligase activity"/>
    <property type="evidence" value="ECO:0007669"/>
    <property type="project" value="UniProtKB-KW"/>
</dbReference>
<dbReference type="Pfam" id="PF00155">
    <property type="entry name" value="Aminotran_1_2"/>
    <property type="match status" value="1"/>
</dbReference>
<dbReference type="PANTHER" id="PTHR13693">
    <property type="entry name" value="CLASS II AMINOTRANSFERASE/8-AMINO-7-OXONONANOATE SYNTHASE"/>
    <property type="match status" value="1"/>
</dbReference>
<evidence type="ECO:0000256" key="7">
    <source>
        <dbReference type="SAM" id="MobiDB-lite"/>
    </source>
</evidence>
<evidence type="ECO:0000313" key="10">
    <source>
        <dbReference type="Proteomes" id="UP000193247"/>
    </source>
</evidence>
<dbReference type="RefSeq" id="WP_085323518.1">
    <property type="nucleotide sequence ID" value="NZ_NCXP01000002.1"/>
</dbReference>
<gene>
    <name evidence="9" type="ORF">B8W66_02830</name>
</gene>
<keyword evidence="3" id="KW-0808">Transferase</keyword>
<dbReference type="InterPro" id="IPR004839">
    <property type="entry name" value="Aminotransferase_I/II_large"/>
</dbReference>
<keyword evidence="10" id="KW-1185">Reference proteome</keyword>
<dbReference type="OrthoDB" id="9778690at2"/>
<proteinExistence type="predicted"/>
<dbReference type="EMBL" id="NCXP01000002">
    <property type="protein sequence ID" value="OSC42507.1"/>
    <property type="molecule type" value="Genomic_DNA"/>
</dbReference>
<dbReference type="Proteomes" id="UP000193247">
    <property type="component" value="Unassembled WGS sequence"/>
</dbReference>
<dbReference type="GO" id="GO:0008710">
    <property type="term" value="F:8-amino-7-oxononanoate synthase activity"/>
    <property type="evidence" value="ECO:0007669"/>
    <property type="project" value="UniProtKB-EC"/>
</dbReference>
<evidence type="ECO:0000256" key="2">
    <source>
        <dbReference type="ARBA" id="ARBA00013187"/>
    </source>
</evidence>
<dbReference type="SUPFAM" id="SSF53383">
    <property type="entry name" value="PLP-dependent transferases"/>
    <property type="match status" value="1"/>
</dbReference>
<dbReference type="EC" id="2.3.1.47" evidence="2"/>
<keyword evidence="9" id="KW-0436">Ligase</keyword>
<feature type="compositionally biased region" description="Basic and acidic residues" evidence="7">
    <location>
        <begin position="1"/>
        <end position="15"/>
    </location>
</feature>
<dbReference type="GO" id="GO:0030170">
    <property type="term" value="F:pyridoxal phosphate binding"/>
    <property type="evidence" value="ECO:0007669"/>
    <property type="project" value="InterPro"/>
</dbReference>
<dbReference type="AlphaFoldDB" id="A0A1X2LYZ6"/>
<accession>A0A1X2LYZ6</accession>
<feature type="domain" description="Aminotransferase class I/classII large" evidence="8">
    <location>
        <begin position="99"/>
        <end position="441"/>
    </location>
</feature>
<protein>
    <recommendedName>
        <fullName evidence="2">8-amino-7-oxononanoate synthase</fullName>
        <ecNumber evidence="2">2.3.1.47</ecNumber>
    </recommendedName>
    <alternativeName>
        <fullName evidence="4">7-keto-8-amino-pelargonic acid synthase</fullName>
    </alternativeName>
    <alternativeName>
        <fullName evidence="5">8-amino-7-ketopelargonate synthase</fullName>
    </alternativeName>
</protein>
<dbReference type="PANTHER" id="PTHR13693:SF3">
    <property type="entry name" value="LD36009P"/>
    <property type="match status" value="1"/>
</dbReference>
<evidence type="ECO:0000256" key="5">
    <source>
        <dbReference type="ARBA" id="ARBA00033381"/>
    </source>
</evidence>
<dbReference type="InterPro" id="IPR050087">
    <property type="entry name" value="AON_synthase_class-II"/>
</dbReference>
<evidence type="ECO:0000256" key="4">
    <source>
        <dbReference type="ARBA" id="ARBA00032610"/>
    </source>
</evidence>
<evidence type="ECO:0000256" key="6">
    <source>
        <dbReference type="ARBA" id="ARBA00047715"/>
    </source>
</evidence>
<dbReference type="Gene3D" id="3.40.640.10">
    <property type="entry name" value="Type I PLP-dependent aspartate aminotransferase-like (Major domain)"/>
    <property type="match status" value="1"/>
</dbReference>
<organism evidence="9 10">
    <name type="scientific">Mycobacterium decipiens</name>
    <dbReference type="NCBI Taxonomy" id="1430326"/>
    <lineage>
        <taxon>Bacteria</taxon>
        <taxon>Bacillati</taxon>
        <taxon>Actinomycetota</taxon>
        <taxon>Actinomycetes</taxon>
        <taxon>Mycobacteriales</taxon>
        <taxon>Mycobacteriaceae</taxon>
        <taxon>Mycobacterium</taxon>
    </lineage>
</organism>
<dbReference type="Gene3D" id="3.90.1150.10">
    <property type="entry name" value="Aspartate Aminotransferase, domain 1"/>
    <property type="match status" value="1"/>
</dbReference>
<dbReference type="STRING" id="1430326.B8W66_02830"/>
<dbReference type="InterPro" id="IPR015421">
    <property type="entry name" value="PyrdxlP-dep_Trfase_major"/>
</dbReference>
<comment type="caution">
    <text evidence="9">The sequence shown here is derived from an EMBL/GenBank/DDBJ whole genome shotgun (WGS) entry which is preliminary data.</text>
</comment>
<comment type="catalytic activity">
    <reaction evidence="6">
        <text>6-carboxyhexanoyl-[ACP] + L-alanine + H(+) = (8S)-8-amino-7-oxononanoate + holo-[ACP] + CO2</text>
        <dbReference type="Rhea" id="RHEA:42288"/>
        <dbReference type="Rhea" id="RHEA-COMP:9685"/>
        <dbReference type="Rhea" id="RHEA-COMP:9955"/>
        <dbReference type="ChEBI" id="CHEBI:15378"/>
        <dbReference type="ChEBI" id="CHEBI:16526"/>
        <dbReference type="ChEBI" id="CHEBI:57972"/>
        <dbReference type="ChEBI" id="CHEBI:64479"/>
        <dbReference type="ChEBI" id="CHEBI:78846"/>
        <dbReference type="ChEBI" id="CHEBI:149468"/>
        <dbReference type="EC" id="2.3.1.47"/>
    </reaction>
</comment>
<evidence type="ECO:0000313" key="9">
    <source>
        <dbReference type="EMBL" id="OSC42507.1"/>
    </source>
</evidence>
<evidence type="ECO:0000256" key="1">
    <source>
        <dbReference type="ARBA" id="ARBA00001933"/>
    </source>
</evidence>
<dbReference type="InterPro" id="IPR015422">
    <property type="entry name" value="PyrdxlP-dep_Trfase_small"/>
</dbReference>
<dbReference type="InterPro" id="IPR015424">
    <property type="entry name" value="PyrdxlP-dep_Trfase"/>
</dbReference>
<name>A0A1X2LYZ6_9MYCO</name>
<feature type="compositionally biased region" description="Pro residues" evidence="7">
    <location>
        <begin position="36"/>
        <end position="46"/>
    </location>
</feature>
<sequence>MTRDRSNDAALRDMASRLLAQRGANPSPAPASTTPRPAPRTAPSPGPRKRFSDHPGVVAVCELNAQRRALWEPTGMPNPLFLPRTTPNTALINSPQGELINFSSYNYLGLAHHPRVVRAVQDAVAQYGASASNSRITSGETELHPRLESRLAQMYDMDAAIIATSGFITNAGVIGFLLSEGDALVVDSLIHASVVTGARWAGARIITFRHNDPESLRGVLRTSRDRFKRVLVVIEGLYSMDGDIGRLPEISAVAREYDCAVMVDEAHSVGIFGSHGFGVREHFGLPGDAADIWMGSLSKGLGSCGGFVAASANVIEALHVAPAMLLTVGVPPTAAAAALTALEVIESEPERLKRLWRNTEWFNSTLRERNIDLGLSENTPICPVMIPGVNKVVYASSLLLQRGIYAGPVLSPGVAPGQERLRFFITSEHTEDQLKAAADQLVEVVELAKNLDETVSV</sequence>